<dbReference type="AlphaFoldDB" id="A0AAE1TKI6"/>
<evidence type="ECO:0000313" key="1">
    <source>
        <dbReference type="EMBL" id="KAK4286715.1"/>
    </source>
</evidence>
<keyword evidence="2" id="KW-1185">Reference proteome</keyword>
<proteinExistence type="predicted"/>
<dbReference type="EMBL" id="JAWZYT010007385">
    <property type="protein sequence ID" value="KAK4286715.1"/>
    <property type="molecule type" value="Genomic_DNA"/>
</dbReference>
<name>A0AAE1TKI6_9EUCA</name>
<comment type="caution">
    <text evidence="1">The sequence shown here is derived from an EMBL/GenBank/DDBJ whole genome shotgun (WGS) entry which is preliminary data.</text>
</comment>
<gene>
    <name evidence="1" type="ORF">Pmani_040194</name>
</gene>
<accession>A0AAE1TKI6</accession>
<dbReference type="Proteomes" id="UP001292094">
    <property type="component" value="Unassembled WGS sequence"/>
</dbReference>
<sequence>MNVRPLQTVRGKRPLVVERGKENGTPEINMAVLYSLRDEAGTVMEAWECHMPPSSMAAAVKLPDHRDTTG</sequence>
<reference evidence="1" key="1">
    <citation type="submission" date="2023-11" db="EMBL/GenBank/DDBJ databases">
        <title>Genome assemblies of two species of porcelain crab, Petrolisthes cinctipes and Petrolisthes manimaculis (Anomura: Porcellanidae).</title>
        <authorList>
            <person name="Angst P."/>
        </authorList>
    </citation>
    <scope>NUCLEOTIDE SEQUENCE</scope>
    <source>
        <strain evidence="1">PB745_02</strain>
        <tissue evidence="1">Gill</tissue>
    </source>
</reference>
<protein>
    <submittedName>
        <fullName evidence="1">Uncharacterized protein</fullName>
    </submittedName>
</protein>
<organism evidence="1 2">
    <name type="scientific">Petrolisthes manimaculis</name>
    <dbReference type="NCBI Taxonomy" id="1843537"/>
    <lineage>
        <taxon>Eukaryota</taxon>
        <taxon>Metazoa</taxon>
        <taxon>Ecdysozoa</taxon>
        <taxon>Arthropoda</taxon>
        <taxon>Crustacea</taxon>
        <taxon>Multicrustacea</taxon>
        <taxon>Malacostraca</taxon>
        <taxon>Eumalacostraca</taxon>
        <taxon>Eucarida</taxon>
        <taxon>Decapoda</taxon>
        <taxon>Pleocyemata</taxon>
        <taxon>Anomura</taxon>
        <taxon>Galatheoidea</taxon>
        <taxon>Porcellanidae</taxon>
        <taxon>Petrolisthes</taxon>
    </lineage>
</organism>
<evidence type="ECO:0000313" key="2">
    <source>
        <dbReference type="Proteomes" id="UP001292094"/>
    </source>
</evidence>